<organism evidence="1 2">
    <name type="scientific">Culex pipiens pipiens</name>
    <name type="common">Northern house mosquito</name>
    <dbReference type="NCBI Taxonomy" id="38569"/>
    <lineage>
        <taxon>Eukaryota</taxon>
        <taxon>Metazoa</taxon>
        <taxon>Ecdysozoa</taxon>
        <taxon>Arthropoda</taxon>
        <taxon>Hexapoda</taxon>
        <taxon>Insecta</taxon>
        <taxon>Pterygota</taxon>
        <taxon>Neoptera</taxon>
        <taxon>Endopterygota</taxon>
        <taxon>Diptera</taxon>
        <taxon>Nematocera</taxon>
        <taxon>Culicoidea</taxon>
        <taxon>Culicidae</taxon>
        <taxon>Culicinae</taxon>
        <taxon>Culicini</taxon>
        <taxon>Culex</taxon>
        <taxon>Culex</taxon>
    </lineage>
</organism>
<protein>
    <submittedName>
        <fullName evidence="1">Uncharacterized protein</fullName>
    </submittedName>
</protein>
<reference evidence="1 2" key="1">
    <citation type="submission" date="2024-05" db="EMBL/GenBank/DDBJ databases">
        <title>Culex pipiens pipiens assembly and annotation.</title>
        <authorList>
            <person name="Alout H."/>
            <person name="Durand T."/>
        </authorList>
    </citation>
    <scope>NUCLEOTIDE SEQUENCE [LARGE SCALE GENOMIC DNA]</scope>
    <source>
        <strain evidence="1">HA-2024</strain>
        <tissue evidence="1">Whole body</tissue>
    </source>
</reference>
<name>A0ABD1CWI3_CULPP</name>
<gene>
    <name evidence="1" type="ORF">pipiens_003654</name>
</gene>
<keyword evidence="2" id="KW-1185">Reference proteome</keyword>
<evidence type="ECO:0000313" key="2">
    <source>
        <dbReference type="Proteomes" id="UP001562425"/>
    </source>
</evidence>
<sequence>MCFVSAGGKIIGADKLGDLQGSASLLDVFKQVKSLFEDDQVERFLVQLVVGNSRSGSNRYYSKSQLRDNHLSILPTRTLQTPSAFANRAQLSAAATHRNTYAGEMLVTHDATRTAHILLGHKGIDMPKISAIELLDPILRTDIESFLRNEMTWFQAAQNAKWEYTMNDWKLEKVKLMNALIGMSQNWIKLIQQAKRYLENRYNLFMQTVLRNICEMQNAVEFQAS</sequence>
<accession>A0ABD1CWI3</accession>
<dbReference type="EMBL" id="JBEHCU010009357">
    <property type="protein sequence ID" value="KAL1380034.1"/>
    <property type="molecule type" value="Genomic_DNA"/>
</dbReference>
<dbReference type="AlphaFoldDB" id="A0ABD1CWI3"/>
<proteinExistence type="predicted"/>
<evidence type="ECO:0000313" key="1">
    <source>
        <dbReference type="EMBL" id="KAL1380034.1"/>
    </source>
</evidence>
<dbReference type="Proteomes" id="UP001562425">
    <property type="component" value="Unassembled WGS sequence"/>
</dbReference>
<comment type="caution">
    <text evidence="1">The sequence shown here is derived from an EMBL/GenBank/DDBJ whole genome shotgun (WGS) entry which is preliminary data.</text>
</comment>